<evidence type="ECO:0000313" key="6">
    <source>
        <dbReference type="EMBL" id="VYT78567.1"/>
    </source>
</evidence>
<keyword evidence="1" id="KW-0805">Transcription regulation</keyword>
<protein>
    <submittedName>
        <fullName evidence="5">MarR family winged helix-turn-helix transcriptional regulator</fullName>
    </submittedName>
    <submittedName>
        <fullName evidence="6">Transcriptional regulator SlyA</fullName>
    </submittedName>
</protein>
<dbReference type="PANTHER" id="PTHR42756:SF2">
    <property type="entry name" value="MARR FAMILY REGULATORY PROTEIN"/>
    <property type="match status" value="1"/>
</dbReference>
<evidence type="ECO:0000259" key="4">
    <source>
        <dbReference type="PROSITE" id="PS50995"/>
    </source>
</evidence>
<sequence>MMRQPYQLNKLISIIHRHGQRFFDRELFEGVKSGQQFFLVRIYENQGISMQELAGLGYFDKGTVTRAVQQLIDKEYIIKETDAKDRRLCHLYTTPKALPQVEEVYEVGRHWNEILMDGLTEQEKEQAAKLLGKMADNAYQSIKNKKVY</sequence>
<dbReference type="PROSITE" id="PS50995">
    <property type="entry name" value="HTH_MARR_2"/>
    <property type="match status" value="1"/>
</dbReference>
<gene>
    <name evidence="6" type="ORF">CSLFYP84_00574</name>
    <name evidence="5" type="ORF">K5I21_20140</name>
</gene>
<keyword evidence="2" id="KW-0238">DNA-binding</keyword>
<evidence type="ECO:0000313" key="5">
    <source>
        <dbReference type="EMBL" id="MCK0088141.1"/>
    </source>
</evidence>
<evidence type="ECO:0000256" key="1">
    <source>
        <dbReference type="ARBA" id="ARBA00023015"/>
    </source>
</evidence>
<dbReference type="InterPro" id="IPR000835">
    <property type="entry name" value="HTH_MarR-typ"/>
</dbReference>
<dbReference type="SUPFAM" id="SSF46785">
    <property type="entry name" value="Winged helix' DNA-binding domain"/>
    <property type="match status" value="1"/>
</dbReference>
<proteinExistence type="predicted"/>
<dbReference type="GO" id="GO:0003700">
    <property type="term" value="F:DNA-binding transcription factor activity"/>
    <property type="evidence" value="ECO:0007669"/>
    <property type="project" value="InterPro"/>
</dbReference>
<organism evidence="6">
    <name type="scientific">Clostridium symbiosum</name>
    <name type="common">Bacteroides symbiosus</name>
    <dbReference type="NCBI Taxonomy" id="1512"/>
    <lineage>
        <taxon>Bacteria</taxon>
        <taxon>Bacillati</taxon>
        <taxon>Bacillota</taxon>
        <taxon>Clostridia</taxon>
        <taxon>Lachnospirales</taxon>
        <taxon>Lachnospiraceae</taxon>
        <taxon>Otoolea</taxon>
    </lineage>
</organism>
<feature type="domain" description="HTH marR-type" evidence="4">
    <location>
        <begin position="1"/>
        <end position="136"/>
    </location>
</feature>
<dbReference type="RefSeq" id="WP_021642202.1">
    <property type="nucleotide sequence ID" value="NZ_CACRUA010000007.1"/>
</dbReference>
<keyword evidence="3" id="KW-0804">Transcription</keyword>
<dbReference type="AlphaFoldDB" id="A0A6N2ZKI3"/>
<reference evidence="5" key="2">
    <citation type="journal article" date="2022" name="Cell Host Microbe">
        <title>Colonization of the live biotherapeutic product VE303 and modulation of the microbiota and metabolites in healthy volunteers.</title>
        <authorList>
            <person name="Dsouza M."/>
            <person name="Menon R."/>
            <person name="Crossette E."/>
            <person name="Bhattarai S.K."/>
            <person name="Schneider J."/>
            <person name="Kim Y.G."/>
            <person name="Reddy S."/>
            <person name="Caballero S."/>
            <person name="Felix C."/>
            <person name="Cornacchione L."/>
            <person name="Hendrickson J."/>
            <person name="Watson A.R."/>
            <person name="Minot S.S."/>
            <person name="Greenfield N."/>
            <person name="Schopf L."/>
            <person name="Szabady R."/>
            <person name="Patarroyo J."/>
            <person name="Smith W."/>
            <person name="Harrison P."/>
            <person name="Kuijper E.J."/>
            <person name="Kelly C.P."/>
            <person name="Olle B."/>
            <person name="Bobilev D."/>
            <person name="Silber J.L."/>
            <person name="Bucci V."/>
            <person name="Roberts B."/>
            <person name="Faith J."/>
            <person name="Norman J.M."/>
        </authorList>
    </citation>
    <scope>NUCLEOTIDE SEQUENCE</scope>
    <source>
        <strain evidence="5">VE303-04</strain>
    </source>
</reference>
<accession>A0A6N2ZKI3</accession>
<dbReference type="PANTHER" id="PTHR42756">
    <property type="entry name" value="TRANSCRIPTIONAL REGULATOR, MARR"/>
    <property type="match status" value="1"/>
</dbReference>
<dbReference type="Proteomes" id="UP001203136">
    <property type="component" value="Unassembled WGS sequence"/>
</dbReference>
<dbReference type="Gene3D" id="1.10.10.10">
    <property type="entry name" value="Winged helix-like DNA-binding domain superfamily/Winged helix DNA-binding domain"/>
    <property type="match status" value="1"/>
</dbReference>
<dbReference type="PROSITE" id="PS01117">
    <property type="entry name" value="HTH_MARR_1"/>
    <property type="match status" value="1"/>
</dbReference>
<dbReference type="InterPro" id="IPR036390">
    <property type="entry name" value="WH_DNA-bd_sf"/>
</dbReference>
<evidence type="ECO:0000256" key="3">
    <source>
        <dbReference type="ARBA" id="ARBA00023163"/>
    </source>
</evidence>
<dbReference type="PRINTS" id="PR00598">
    <property type="entry name" value="HTHMARR"/>
</dbReference>
<dbReference type="SMART" id="SM00347">
    <property type="entry name" value="HTH_MARR"/>
    <property type="match status" value="1"/>
</dbReference>
<dbReference type="InterPro" id="IPR023187">
    <property type="entry name" value="Tscrpt_reg_MarR-type_CS"/>
</dbReference>
<dbReference type="Pfam" id="PF01047">
    <property type="entry name" value="MarR"/>
    <property type="match status" value="1"/>
</dbReference>
<dbReference type="GO" id="GO:0003677">
    <property type="term" value="F:DNA binding"/>
    <property type="evidence" value="ECO:0007669"/>
    <property type="project" value="UniProtKB-KW"/>
</dbReference>
<dbReference type="EMBL" id="JAINVB010000001">
    <property type="protein sequence ID" value="MCK0088141.1"/>
    <property type="molecule type" value="Genomic_DNA"/>
</dbReference>
<reference evidence="6" key="1">
    <citation type="submission" date="2019-11" db="EMBL/GenBank/DDBJ databases">
        <authorList>
            <person name="Feng L."/>
        </authorList>
    </citation>
    <scope>NUCLEOTIDE SEQUENCE</scope>
    <source>
        <strain evidence="6">CsymbiosumLFYP84</strain>
    </source>
</reference>
<dbReference type="EMBL" id="CACRUA010000007">
    <property type="protein sequence ID" value="VYT78567.1"/>
    <property type="molecule type" value="Genomic_DNA"/>
</dbReference>
<evidence type="ECO:0000256" key="2">
    <source>
        <dbReference type="ARBA" id="ARBA00023125"/>
    </source>
</evidence>
<name>A0A6N2ZKI3_CLOSY</name>
<dbReference type="InterPro" id="IPR036388">
    <property type="entry name" value="WH-like_DNA-bd_sf"/>
</dbReference>